<dbReference type="EMBL" id="ADLN01000014">
    <property type="protein sequence ID" value="EHI60636.1"/>
    <property type="molecule type" value="Genomic_DNA"/>
</dbReference>
<organism evidence="5 6">
    <name type="scientific">Hungatella hathewayi WAL-18680</name>
    <dbReference type="NCBI Taxonomy" id="742737"/>
    <lineage>
        <taxon>Bacteria</taxon>
        <taxon>Bacillati</taxon>
        <taxon>Bacillota</taxon>
        <taxon>Clostridia</taxon>
        <taxon>Lachnospirales</taxon>
        <taxon>Lachnospiraceae</taxon>
        <taxon>Hungatella</taxon>
    </lineage>
</organism>
<evidence type="ECO:0000256" key="1">
    <source>
        <dbReference type="ARBA" id="ARBA00023015"/>
    </source>
</evidence>
<accession>G5ID71</accession>
<dbReference type="InterPro" id="IPR003313">
    <property type="entry name" value="AraC-bd"/>
</dbReference>
<dbReference type="HOGENOM" id="CLU_000445_88_0_9"/>
<sequence length="323" mass="37607">MNQELIDRLSVVTAEEERILAGSRDIDRTLYMSREDMMIESEKLLEAGQLITVRPHTRFVHFPEHTHNFVEVIYMCQGETVHVVDGKEIVLKKGELLFLNQHAVQEIQPAGRDDIAVNFVILPVFFDTAFRMMGEEENLLRNFIVGCLCEDTRYGKYLHFQVADVLPVQNLVENLIWSLLHGERESESQALNQTTMGLLLQHLMRCTGRIRMNQDGAEAFDQEVTLRVLRYIDEHYQDGTLTELAELMGYDVYWLSRGIHRLLGRNYKELLQIKRLNQAAFLLHNTGMPVADVSRAVGYDNTSYFHRIFRTYYGMSPKEYRKN</sequence>
<dbReference type="Gene3D" id="1.10.10.60">
    <property type="entry name" value="Homeodomain-like"/>
    <property type="match status" value="1"/>
</dbReference>
<dbReference type="SUPFAM" id="SSF51182">
    <property type="entry name" value="RmlC-like cupins"/>
    <property type="match status" value="1"/>
</dbReference>
<evidence type="ECO:0000313" key="6">
    <source>
        <dbReference type="Proteomes" id="UP000005384"/>
    </source>
</evidence>
<dbReference type="GO" id="GO:0043565">
    <property type="term" value="F:sequence-specific DNA binding"/>
    <property type="evidence" value="ECO:0007669"/>
    <property type="project" value="InterPro"/>
</dbReference>
<dbReference type="InterPro" id="IPR018060">
    <property type="entry name" value="HTH_AraC"/>
</dbReference>
<evidence type="ECO:0000313" key="5">
    <source>
        <dbReference type="EMBL" id="EHI60636.1"/>
    </source>
</evidence>
<comment type="caution">
    <text evidence="5">The sequence shown here is derived from an EMBL/GenBank/DDBJ whole genome shotgun (WGS) entry which is preliminary data.</text>
</comment>
<dbReference type="Gene3D" id="2.60.120.10">
    <property type="entry name" value="Jelly Rolls"/>
    <property type="match status" value="1"/>
</dbReference>
<reference evidence="5 6" key="1">
    <citation type="submission" date="2011-08" db="EMBL/GenBank/DDBJ databases">
        <title>The Genome Sequence of Clostridium hathewayi WAL-18680.</title>
        <authorList>
            <consortium name="The Broad Institute Genome Sequencing Platform"/>
            <person name="Earl A."/>
            <person name="Ward D."/>
            <person name="Feldgarden M."/>
            <person name="Gevers D."/>
            <person name="Finegold S.M."/>
            <person name="Summanen P.H."/>
            <person name="Molitoris D.R."/>
            <person name="Song M."/>
            <person name="Daigneault M."/>
            <person name="Allen-Vercoe E."/>
            <person name="Young S.K."/>
            <person name="Zeng Q."/>
            <person name="Gargeya S."/>
            <person name="Fitzgerald M."/>
            <person name="Haas B."/>
            <person name="Abouelleil A."/>
            <person name="Alvarado L."/>
            <person name="Arachchi H.M."/>
            <person name="Berlin A."/>
            <person name="Brown A."/>
            <person name="Chapman S.B."/>
            <person name="Chen Z."/>
            <person name="Dunbar C."/>
            <person name="Freedman E."/>
            <person name="Gearin G."/>
            <person name="Gellesch M."/>
            <person name="Goldberg J."/>
            <person name="Griggs A."/>
            <person name="Gujja S."/>
            <person name="Heiman D."/>
            <person name="Howarth C."/>
            <person name="Larson L."/>
            <person name="Lui A."/>
            <person name="MacDonald P.J.P."/>
            <person name="Montmayeur A."/>
            <person name="Murphy C."/>
            <person name="Neiman D."/>
            <person name="Pearson M."/>
            <person name="Priest M."/>
            <person name="Roberts A."/>
            <person name="Saif S."/>
            <person name="Shea T."/>
            <person name="Shenoy N."/>
            <person name="Sisk P."/>
            <person name="Stolte C."/>
            <person name="Sykes S."/>
            <person name="Wortman J."/>
            <person name="Nusbaum C."/>
            <person name="Birren B."/>
        </authorList>
    </citation>
    <scope>NUCLEOTIDE SEQUENCE [LARGE SCALE GENOMIC DNA]</scope>
    <source>
        <strain evidence="5 6">WAL-18680</strain>
    </source>
</reference>
<evidence type="ECO:0000256" key="3">
    <source>
        <dbReference type="ARBA" id="ARBA00023163"/>
    </source>
</evidence>
<keyword evidence="6" id="KW-1185">Reference proteome</keyword>
<dbReference type="InterPro" id="IPR011051">
    <property type="entry name" value="RmlC_Cupin_sf"/>
</dbReference>
<dbReference type="InterPro" id="IPR009057">
    <property type="entry name" value="Homeodomain-like_sf"/>
</dbReference>
<dbReference type="InterPro" id="IPR018062">
    <property type="entry name" value="HTH_AraC-typ_CS"/>
</dbReference>
<evidence type="ECO:0000259" key="4">
    <source>
        <dbReference type="PROSITE" id="PS01124"/>
    </source>
</evidence>
<dbReference type="Pfam" id="PF12833">
    <property type="entry name" value="HTH_18"/>
    <property type="match status" value="1"/>
</dbReference>
<keyword evidence="3" id="KW-0804">Transcription</keyword>
<dbReference type="InterPro" id="IPR020449">
    <property type="entry name" value="Tscrpt_reg_AraC-type_HTH"/>
</dbReference>
<keyword evidence="1" id="KW-0805">Transcription regulation</keyword>
<dbReference type="PANTHER" id="PTHR43280">
    <property type="entry name" value="ARAC-FAMILY TRANSCRIPTIONAL REGULATOR"/>
    <property type="match status" value="1"/>
</dbReference>
<evidence type="ECO:0000256" key="2">
    <source>
        <dbReference type="ARBA" id="ARBA00023125"/>
    </source>
</evidence>
<dbReference type="PATRIC" id="fig|742737.3.peg.1460"/>
<dbReference type="AlphaFoldDB" id="G5ID71"/>
<feature type="domain" description="HTH araC/xylS-type" evidence="4">
    <location>
        <begin position="226"/>
        <end position="323"/>
    </location>
</feature>
<dbReference type="SUPFAM" id="SSF46689">
    <property type="entry name" value="Homeodomain-like"/>
    <property type="match status" value="1"/>
</dbReference>
<dbReference type="PRINTS" id="PR00032">
    <property type="entry name" value="HTHARAC"/>
</dbReference>
<dbReference type="OrthoDB" id="9816335at2"/>
<dbReference type="SMART" id="SM00342">
    <property type="entry name" value="HTH_ARAC"/>
    <property type="match status" value="1"/>
</dbReference>
<dbReference type="PROSITE" id="PS00041">
    <property type="entry name" value="HTH_ARAC_FAMILY_1"/>
    <property type="match status" value="1"/>
</dbReference>
<protein>
    <recommendedName>
        <fullName evidence="4">HTH araC/xylS-type domain-containing protein</fullName>
    </recommendedName>
</protein>
<keyword evidence="2" id="KW-0238">DNA-binding</keyword>
<dbReference type="RefSeq" id="WP_006779429.1">
    <property type="nucleotide sequence ID" value="NZ_CP040506.1"/>
</dbReference>
<proteinExistence type="predicted"/>
<dbReference type="PROSITE" id="PS01124">
    <property type="entry name" value="HTH_ARAC_FAMILY_2"/>
    <property type="match status" value="1"/>
</dbReference>
<dbReference type="PANTHER" id="PTHR43280:SF28">
    <property type="entry name" value="HTH-TYPE TRANSCRIPTIONAL ACTIVATOR RHAS"/>
    <property type="match status" value="1"/>
</dbReference>
<dbReference type="Proteomes" id="UP000005384">
    <property type="component" value="Unassembled WGS sequence"/>
</dbReference>
<name>G5ID71_9FIRM</name>
<gene>
    <name evidence="5" type="ORF">HMPREF9473_01445</name>
</gene>
<dbReference type="GO" id="GO:0003700">
    <property type="term" value="F:DNA-binding transcription factor activity"/>
    <property type="evidence" value="ECO:0007669"/>
    <property type="project" value="InterPro"/>
</dbReference>
<dbReference type="InterPro" id="IPR014710">
    <property type="entry name" value="RmlC-like_jellyroll"/>
</dbReference>
<dbReference type="Pfam" id="PF02311">
    <property type="entry name" value="AraC_binding"/>
    <property type="match status" value="1"/>
</dbReference>